<evidence type="ECO:0000313" key="1">
    <source>
        <dbReference type="EMBL" id="CCI47639.1"/>
    </source>
</evidence>
<protein>
    <submittedName>
        <fullName evidence="1">Uncharacterized protein</fullName>
    </submittedName>
</protein>
<gene>
    <name evidence="1" type="ORF">BN9_086460</name>
</gene>
<proteinExistence type="predicted"/>
<sequence length="139" mass="16092">MSRIKNVTYHVVVSKESQMLAFTGSSAFSHQKGLIRTADASRHEFDVCTISFWGTTTHLYSRVSSSIEPNERKPCFCSLLRSNYQHTHSLSKGVEKDSYPIRTQQWQFVIKRSKYARWMVKLGRQSYTLHNNHCNAGFL</sequence>
<dbReference type="EMBL" id="CAIX01000179">
    <property type="protein sequence ID" value="CCI47639.1"/>
    <property type="molecule type" value="Genomic_DNA"/>
</dbReference>
<organism evidence="1 2">
    <name type="scientific">Albugo candida</name>
    <dbReference type="NCBI Taxonomy" id="65357"/>
    <lineage>
        <taxon>Eukaryota</taxon>
        <taxon>Sar</taxon>
        <taxon>Stramenopiles</taxon>
        <taxon>Oomycota</taxon>
        <taxon>Peronosporomycetes</taxon>
        <taxon>Albuginales</taxon>
        <taxon>Albuginaceae</taxon>
        <taxon>Albugo</taxon>
    </lineage>
</organism>
<comment type="caution">
    <text evidence="1">The sequence shown here is derived from an EMBL/GenBank/DDBJ whole genome shotgun (WGS) entry which is preliminary data.</text>
</comment>
<dbReference type="InParanoid" id="A0A024GMR7"/>
<keyword evidence="2" id="KW-1185">Reference proteome</keyword>
<name>A0A024GMR7_9STRA</name>
<accession>A0A024GMR7</accession>
<reference evidence="1 2" key="1">
    <citation type="submission" date="2012-05" db="EMBL/GenBank/DDBJ databases">
        <title>Recombination and specialization in a pathogen metapopulation.</title>
        <authorList>
            <person name="Gardiner A."/>
            <person name="Kemen E."/>
            <person name="Schultz-Larsen T."/>
            <person name="MacLean D."/>
            <person name="Van Oosterhout C."/>
            <person name="Jones J.D.G."/>
        </authorList>
    </citation>
    <scope>NUCLEOTIDE SEQUENCE [LARGE SCALE GENOMIC DNA]</scope>
    <source>
        <strain evidence="1 2">Ac Nc2</strain>
    </source>
</reference>
<evidence type="ECO:0000313" key="2">
    <source>
        <dbReference type="Proteomes" id="UP000053237"/>
    </source>
</evidence>
<dbReference type="AlphaFoldDB" id="A0A024GMR7"/>
<dbReference type="Proteomes" id="UP000053237">
    <property type="component" value="Unassembled WGS sequence"/>
</dbReference>